<accession>A0ABY5T444</accession>
<feature type="repeat" description="NHL" evidence="2">
    <location>
        <begin position="95"/>
        <end position="124"/>
    </location>
</feature>
<dbReference type="SUPFAM" id="SSF63829">
    <property type="entry name" value="Calcium-dependent phosphotriesterase"/>
    <property type="match status" value="1"/>
</dbReference>
<feature type="repeat" description="NHL" evidence="2">
    <location>
        <begin position="262"/>
        <end position="293"/>
    </location>
</feature>
<evidence type="ECO:0000256" key="1">
    <source>
        <dbReference type="ARBA" id="ARBA00022737"/>
    </source>
</evidence>
<dbReference type="PANTHER" id="PTHR24104:SF25">
    <property type="entry name" value="PROTEIN LIN-41"/>
    <property type="match status" value="1"/>
</dbReference>
<dbReference type="SMART" id="SM00135">
    <property type="entry name" value="LY"/>
    <property type="match status" value="5"/>
</dbReference>
<dbReference type="Gene3D" id="2.40.10.500">
    <property type="match status" value="3"/>
</dbReference>
<evidence type="ECO:0008006" key="6">
    <source>
        <dbReference type="Google" id="ProtNLM"/>
    </source>
</evidence>
<feature type="repeat" description="NHL" evidence="2">
    <location>
        <begin position="297"/>
        <end position="335"/>
    </location>
</feature>
<feature type="transmembrane region" description="Helical" evidence="3">
    <location>
        <begin position="49"/>
        <end position="72"/>
    </location>
</feature>
<keyword evidence="3" id="KW-0472">Membrane</keyword>
<keyword evidence="5" id="KW-1185">Reference proteome</keyword>
<name>A0ABY5T444_MYCLN</name>
<dbReference type="InterPro" id="IPR001258">
    <property type="entry name" value="NHL_repeat"/>
</dbReference>
<keyword evidence="3" id="KW-1133">Transmembrane helix</keyword>
<organism evidence="4 5">
    <name type="scientific">Mycobacterium lentiflavum</name>
    <dbReference type="NCBI Taxonomy" id="141349"/>
    <lineage>
        <taxon>Bacteria</taxon>
        <taxon>Bacillati</taxon>
        <taxon>Actinomycetota</taxon>
        <taxon>Actinomycetes</taxon>
        <taxon>Mycobacteriales</taxon>
        <taxon>Mycobacteriaceae</taxon>
        <taxon>Mycobacterium</taxon>
        <taxon>Mycobacterium simiae complex</taxon>
    </lineage>
</organism>
<dbReference type="EMBL" id="CP092423">
    <property type="protein sequence ID" value="UVI52108.1"/>
    <property type="molecule type" value="Genomic_DNA"/>
</dbReference>
<reference evidence="4" key="1">
    <citation type="submission" date="2022-08" db="EMBL/GenBank/DDBJ databases">
        <title>Complete genome sequence of 14 non-tuberculosis mycobacteria type-strains.</title>
        <authorList>
            <person name="Igarashi Y."/>
            <person name="Osugi A."/>
            <person name="Mitarai S."/>
        </authorList>
    </citation>
    <scope>NUCLEOTIDE SEQUENCE</scope>
    <source>
        <strain evidence="4">ATCC 51985</strain>
    </source>
</reference>
<dbReference type="InterPro" id="IPR000033">
    <property type="entry name" value="LDLR_classB_rpt"/>
</dbReference>
<sequence>MKGFVVTVVGTLQVAVIGLGVAILLGLFFGGLTVLGTSVPEIEGKVKRTLAFFLAAGFLAGGVGWVVWPWPWKTEPIPPPSRQTPLNFHDTNTVRHPAGLALDNNGSLYVADHDNNRIMKLQAGSNTPTQILEFTDLHWPSGVAVDTAGSVYVADTSNNRVLKLAAGSTTPTTLLTGLNSPRAVAVDANRNVYVTDTGNHQVLKVAADSTTPTPLPFTGLTSPVAVAVDIVGSVYVTDVDALRVYTLRNGAPPQIELFSYANLSGPKGIAVDSSLHVYITDSSNRVLKVAPDNSTPTQLDFTNLSNPTGIAVDSSNGNVYVADWGHDQVLKLPPK</sequence>
<dbReference type="RefSeq" id="WP_259608699.1">
    <property type="nucleotide sequence ID" value="NZ_CP092423.2"/>
</dbReference>
<dbReference type="PANTHER" id="PTHR24104">
    <property type="entry name" value="E3 UBIQUITIN-PROTEIN LIGASE NHLRC1-RELATED"/>
    <property type="match status" value="1"/>
</dbReference>
<proteinExistence type="predicted"/>
<evidence type="ECO:0000256" key="3">
    <source>
        <dbReference type="SAM" id="Phobius"/>
    </source>
</evidence>
<keyword evidence="3" id="KW-0812">Transmembrane</keyword>
<protein>
    <recommendedName>
        <fullName evidence="6">Serine/threonine-protein kinase</fullName>
    </recommendedName>
</protein>
<evidence type="ECO:0000256" key="2">
    <source>
        <dbReference type="PROSITE-ProRule" id="PRU00504"/>
    </source>
</evidence>
<feature type="transmembrane region" description="Helical" evidence="3">
    <location>
        <begin position="12"/>
        <end position="37"/>
    </location>
</feature>
<feature type="repeat" description="NHL" evidence="2">
    <location>
        <begin position="178"/>
        <end position="208"/>
    </location>
</feature>
<feature type="repeat" description="NHL" evidence="2">
    <location>
        <begin position="136"/>
        <end position="167"/>
    </location>
</feature>
<evidence type="ECO:0000313" key="4">
    <source>
        <dbReference type="EMBL" id="UVI52108.1"/>
    </source>
</evidence>
<keyword evidence="1" id="KW-0677">Repeat</keyword>
<dbReference type="Proteomes" id="UP001055171">
    <property type="component" value="Chromosome"/>
</dbReference>
<dbReference type="Pfam" id="PF01436">
    <property type="entry name" value="NHL"/>
    <property type="match status" value="5"/>
</dbReference>
<gene>
    <name evidence="4" type="ORF">MJO58_28670</name>
</gene>
<evidence type="ECO:0000313" key="5">
    <source>
        <dbReference type="Proteomes" id="UP001055171"/>
    </source>
</evidence>
<dbReference type="InterPro" id="IPR050952">
    <property type="entry name" value="TRIM-NHL_E3_ligases"/>
</dbReference>
<dbReference type="PROSITE" id="PS51125">
    <property type="entry name" value="NHL"/>
    <property type="match status" value="5"/>
</dbReference>